<dbReference type="InterPro" id="IPR006195">
    <property type="entry name" value="aa-tRNA-synth_II"/>
</dbReference>
<dbReference type="PANTHER" id="PTHR43707">
    <property type="entry name" value="HISTIDYL-TRNA SYNTHETASE"/>
    <property type="match status" value="1"/>
</dbReference>
<dbReference type="InterPro" id="IPR004516">
    <property type="entry name" value="HisRS/HisZ"/>
</dbReference>
<dbReference type="Proteomes" id="UP000231162">
    <property type="component" value="Unassembled WGS sequence"/>
</dbReference>
<dbReference type="GO" id="GO:0005524">
    <property type="term" value="F:ATP binding"/>
    <property type="evidence" value="ECO:0007669"/>
    <property type="project" value="UniProtKB-UniRule"/>
</dbReference>
<dbReference type="Pfam" id="PF03129">
    <property type="entry name" value="HGTP_anticodon"/>
    <property type="match status" value="1"/>
</dbReference>
<comment type="caution">
    <text evidence="8">The sequence shown here is derived from an EMBL/GenBank/DDBJ whole genome shotgun (WGS) entry which is preliminary data.</text>
</comment>
<comment type="subunit">
    <text evidence="5">Homodimer.</text>
</comment>
<dbReference type="HAMAP" id="MF_00127">
    <property type="entry name" value="His_tRNA_synth"/>
    <property type="match status" value="1"/>
</dbReference>
<dbReference type="Gene3D" id="3.30.930.10">
    <property type="entry name" value="Bira Bifunctional Protein, Domain 2"/>
    <property type="match status" value="1"/>
</dbReference>
<evidence type="ECO:0000313" key="8">
    <source>
        <dbReference type="EMBL" id="PIS06812.1"/>
    </source>
</evidence>
<dbReference type="PANTHER" id="PTHR43707:SF1">
    <property type="entry name" value="HISTIDINE--TRNA LIGASE, MITOCHONDRIAL-RELATED"/>
    <property type="match status" value="1"/>
</dbReference>
<dbReference type="InterPro" id="IPR015807">
    <property type="entry name" value="His-tRNA-ligase"/>
</dbReference>
<feature type="binding site" evidence="6">
    <location>
        <begin position="269"/>
        <end position="270"/>
    </location>
    <ligand>
        <name>L-histidine</name>
        <dbReference type="ChEBI" id="CHEBI:57595"/>
    </ligand>
</feature>
<feature type="binding site" evidence="6">
    <location>
        <begin position="88"/>
        <end position="90"/>
    </location>
    <ligand>
        <name>L-histidine</name>
        <dbReference type="ChEBI" id="CHEBI:57595"/>
    </ligand>
</feature>
<keyword evidence="5" id="KW-0067">ATP-binding</keyword>
<dbReference type="GO" id="GO:0004821">
    <property type="term" value="F:histidine-tRNA ligase activity"/>
    <property type="evidence" value="ECO:0007669"/>
    <property type="project" value="UniProtKB-UniRule"/>
</dbReference>
<accession>A0A2M6R8C2</accession>
<dbReference type="EMBL" id="PEZX01000033">
    <property type="protein sequence ID" value="PIS06812.1"/>
    <property type="molecule type" value="Genomic_DNA"/>
</dbReference>
<reference evidence="9" key="1">
    <citation type="submission" date="2017-09" db="EMBL/GenBank/DDBJ databases">
        <title>Depth-based differentiation of microbial function through sediment-hosted aquifers and enrichment of novel symbionts in the deep terrestrial subsurface.</title>
        <authorList>
            <person name="Probst A.J."/>
            <person name="Ladd B."/>
            <person name="Jarett J.K."/>
            <person name="Geller-Mcgrath D.E."/>
            <person name="Sieber C.M.K."/>
            <person name="Emerson J.B."/>
            <person name="Anantharaman K."/>
            <person name="Thomas B.C."/>
            <person name="Malmstrom R."/>
            <person name="Stieglmeier M."/>
            <person name="Klingl A."/>
            <person name="Woyke T."/>
            <person name="Ryan C.M."/>
            <person name="Banfield J.F."/>
        </authorList>
    </citation>
    <scope>NUCLEOTIDE SEQUENCE [LARGE SCALE GENOMIC DNA]</scope>
</reference>
<keyword evidence="3 5" id="KW-0030">Aminoacyl-tRNA synthetase</keyword>
<feature type="domain" description="Aminoacyl-transfer RNA synthetases class-II family profile" evidence="7">
    <location>
        <begin position="1"/>
        <end position="331"/>
    </location>
</feature>
<comment type="subcellular location">
    <subcellularLocation>
        <location evidence="5">Cytoplasm</location>
    </subcellularLocation>
</comment>
<evidence type="ECO:0000256" key="3">
    <source>
        <dbReference type="ARBA" id="ARBA00023146"/>
    </source>
</evidence>
<evidence type="ECO:0000256" key="6">
    <source>
        <dbReference type="PIRSR" id="PIRSR001549-1"/>
    </source>
</evidence>
<gene>
    <name evidence="5" type="primary">hisS</name>
    <name evidence="8" type="ORF">COT79_02590</name>
</gene>
<dbReference type="InterPro" id="IPR041715">
    <property type="entry name" value="HisRS-like_core"/>
</dbReference>
<dbReference type="CDD" id="cd00773">
    <property type="entry name" value="HisRS-like_core"/>
    <property type="match status" value="1"/>
</dbReference>
<dbReference type="PROSITE" id="PS50862">
    <property type="entry name" value="AA_TRNA_LIGASE_II"/>
    <property type="match status" value="1"/>
</dbReference>
<feature type="binding site" evidence="6">
    <location>
        <position position="137"/>
    </location>
    <ligand>
        <name>L-histidine</name>
        <dbReference type="ChEBI" id="CHEBI:57595"/>
    </ligand>
</feature>
<evidence type="ECO:0000256" key="5">
    <source>
        <dbReference type="HAMAP-Rule" id="MF_00127"/>
    </source>
</evidence>
<feature type="binding site" evidence="6">
    <location>
        <position position="119"/>
    </location>
    <ligand>
        <name>L-histidine</name>
        <dbReference type="ChEBI" id="CHEBI:57595"/>
    </ligand>
</feature>
<keyword evidence="2 5" id="KW-0547">Nucleotide-binding</keyword>
<dbReference type="InterPro" id="IPR004154">
    <property type="entry name" value="Anticodon-bd"/>
</dbReference>
<dbReference type="AlphaFoldDB" id="A0A2M6R8C2"/>
<feature type="binding site" evidence="6">
    <location>
        <position position="133"/>
    </location>
    <ligand>
        <name>L-histidine</name>
        <dbReference type="ChEBI" id="CHEBI:57595"/>
    </ligand>
</feature>
<dbReference type="InterPro" id="IPR036621">
    <property type="entry name" value="Anticodon-bd_dom_sf"/>
</dbReference>
<evidence type="ECO:0000256" key="2">
    <source>
        <dbReference type="ARBA" id="ARBA00022741"/>
    </source>
</evidence>
<dbReference type="EC" id="6.1.1.21" evidence="5"/>
<evidence type="ECO:0000256" key="4">
    <source>
        <dbReference type="ARBA" id="ARBA00047639"/>
    </source>
</evidence>
<dbReference type="Pfam" id="PF13393">
    <property type="entry name" value="tRNA-synt_His"/>
    <property type="match status" value="1"/>
</dbReference>
<dbReference type="Gene3D" id="3.40.50.800">
    <property type="entry name" value="Anticodon-binding domain"/>
    <property type="match status" value="1"/>
</dbReference>
<keyword evidence="5" id="KW-0648">Protein biosynthesis</keyword>
<name>A0A2M6R8C2_9BACT</name>
<dbReference type="SUPFAM" id="SSF52954">
    <property type="entry name" value="Class II aaRS ABD-related"/>
    <property type="match status" value="1"/>
</dbReference>
<comment type="similarity">
    <text evidence="1 5">Belongs to the class-II aminoacyl-tRNA synthetase family.</text>
</comment>
<organism evidence="8 9">
    <name type="scientific">Candidatus Berkelbacteria bacterium CG10_big_fil_rev_8_21_14_0_10_43_14</name>
    <dbReference type="NCBI Taxonomy" id="1974515"/>
    <lineage>
        <taxon>Bacteria</taxon>
        <taxon>Candidatus Berkelbacteria</taxon>
    </lineage>
</organism>
<dbReference type="InterPro" id="IPR045864">
    <property type="entry name" value="aa-tRNA-synth_II/BPL/LPL"/>
</dbReference>
<keyword evidence="5" id="KW-0963">Cytoplasm</keyword>
<dbReference type="SUPFAM" id="SSF55681">
    <property type="entry name" value="Class II aaRS and biotin synthetases"/>
    <property type="match status" value="1"/>
</dbReference>
<dbReference type="NCBIfam" id="TIGR00442">
    <property type="entry name" value="hisS"/>
    <property type="match status" value="1"/>
</dbReference>
<comment type="catalytic activity">
    <reaction evidence="4 5">
        <text>tRNA(His) + L-histidine + ATP = L-histidyl-tRNA(His) + AMP + diphosphate + H(+)</text>
        <dbReference type="Rhea" id="RHEA:17313"/>
        <dbReference type="Rhea" id="RHEA-COMP:9665"/>
        <dbReference type="Rhea" id="RHEA-COMP:9689"/>
        <dbReference type="ChEBI" id="CHEBI:15378"/>
        <dbReference type="ChEBI" id="CHEBI:30616"/>
        <dbReference type="ChEBI" id="CHEBI:33019"/>
        <dbReference type="ChEBI" id="CHEBI:57595"/>
        <dbReference type="ChEBI" id="CHEBI:78442"/>
        <dbReference type="ChEBI" id="CHEBI:78527"/>
        <dbReference type="ChEBI" id="CHEBI:456215"/>
        <dbReference type="EC" id="6.1.1.21"/>
    </reaction>
</comment>
<evidence type="ECO:0000259" key="7">
    <source>
        <dbReference type="PROSITE" id="PS50862"/>
    </source>
</evidence>
<dbReference type="GO" id="GO:0005737">
    <property type="term" value="C:cytoplasm"/>
    <property type="evidence" value="ECO:0007669"/>
    <property type="project" value="UniProtKB-SubCell"/>
</dbReference>
<proteinExistence type="inferred from homology"/>
<keyword evidence="5 8" id="KW-0436">Ligase</keyword>
<evidence type="ECO:0000313" key="9">
    <source>
        <dbReference type="Proteomes" id="UP000231162"/>
    </source>
</evidence>
<dbReference type="PIRSF" id="PIRSF001549">
    <property type="entry name" value="His-tRNA_synth"/>
    <property type="match status" value="1"/>
</dbReference>
<protein>
    <recommendedName>
        <fullName evidence="5">Histidine--tRNA ligase</fullName>
        <ecNumber evidence="5">6.1.1.21</ecNumber>
    </recommendedName>
    <alternativeName>
        <fullName evidence="5">Histidyl-tRNA synthetase</fullName>
        <shortName evidence="5">HisRS</shortName>
    </alternativeName>
</protein>
<feature type="binding site" evidence="6">
    <location>
        <position position="265"/>
    </location>
    <ligand>
        <name>L-histidine</name>
        <dbReference type="ChEBI" id="CHEBI:57595"/>
    </ligand>
</feature>
<dbReference type="GO" id="GO:0006427">
    <property type="term" value="P:histidyl-tRNA aminoacylation"/>
    <property type="evidence" value="ECO:0007669"/>
    <property type="project" value="UniProtKB-UniRule"/>
</dbReference>
<evidence type="ECO:0000256" key="1">
    <source>
        <dbReference type="ARBA" id="ARBA00008226"/>
    </source>
</evidence>
<sequence length="431" mass="48598">MSTLQAPRGTRDILPDDQPYWQYIYDCVTKQARVFSFQKIDFPIFEAVDLFVRSIGNGTDVIDKELFRIARAQNASDSESTQYALRPEGTANVVRAYLEHGMQSWSQPVKLWYEGPMFRYDRPQKGRYREFRQFGIECIGDASPTSDALVILFAWEVFSALGLKDDISIEVNSIGDKVCRPKIKRALTTHFQNNSRALCDDCKQRLKTNPLRIFDCKQEQCQEIKNGAPQVLDLLDDACKEHFQTVLEFLDELQIPYDLNPFLVRGLDYYTRTTFEIKEKGSDRQQNSLGGGGRYDGLIEQLGGQPTPAIGFALGLDRIIEFMKEKHVRLPAVTNPDACIVHVGDKARRVGLVVMKELAETGMSVISAPGKDSIKAQMRVADKAGCIFALIIGQKEALDKTVIIKNLDDGSQETVTRAKLIASLQKKLKKN</sequence>